<dbReference type="KEGG" id="seme:MIZ01_2103"/>
<dbReference type="AlphaFoldDB" id="A0AAN2BZL1"/>
<name>A0AAN2BZL1_9PROT</name>
<dbReference type="Proteomes" id="UP001320326">
    <property type="component" value="Chromosome"/>
</dbReference>
<reference evidence="1 2" key="1">
    <citation type="journal article" date="2022" name="Int. J. Syst. Evol. Microbiol.">
        <title>&lt;i&gt;Sideroxyarcus emersonii&lt;/i&gt; gen. nov. sp. nov., a neutrophilic, microaerobic iron- and thiosulfate-oxidizing bacterium isolated from iron-rich wetland sediment.</title>
        <authorList>
            <person name="Kato S."/>
            <person name="Itoh T."/>
            <person name="Iino T."/>
            <person name="Ohkuma M."/>
        </authorList>
    </citation>
    <scope>NUCLEOTIDE SEQUENCE [LARGE SCALE GENOMIC DNA]</scope>
    <source>
        <strain evidence="1 2">MIZ01</strain>
    </source>
</reference>
<proteinExistence type="predicted"/>
<evidence type="ECO:0000313" key="2">
    <source>
        <dbReference type="Proteomes" id="UP001320326"/>
    </source>
</evidence>
<evidence type="ECO:0000313" key="1">
    <source>
        <dbReference type="EMBL" id="BCK88300.1"/>
    </source>
</evidence>
<gene>
    <name evidence="1" type="ORF">MIZ01_2103</name>
</gene>
<keyword evidence="2" id="KW-1185">Reference proteome</keyword>
<sequence>MKPGYIFDAFFTFEAALGMDCDKMYSKCILSGGVLFCQA</sequence>
<dbReference type="EMBL" id="AP023423">
    <property type="protein sequence ID" value="BCK88300.1"/>
    <property type="molecule type" value="Genomic_DNA"/>
</dbReference>
<accession>A0AAN2BZL1</accession>
<protein>
    <submittedName>
        <fullName evidence="1">Uncharacterized protein</fullName>
    </submittedName>
</protein>
<organism evidence="1 2">
    <name type="scientific">Sideroxyarcus emersonii</name>
    <dbReference type="NCBI Taxonomy" id="2764705"/>
    <lineage>
        <taxon>Bacteria</taxon>
        <taxon>Pseudomonadati</taxon>
        <taxon>Pseudomonadota</taxon>
        <taxon>Betaproteobacteria</taxon>
        <taxon>Nitrosomonadales</taxon>
        <taxon>Gallionellaceae</taxon>
        <taxon>Sideroxyarcus</taxon>
    </lineage>
</organism>